<dbReference type="EMBL" id="VWSF01000031">
    <property type="protein sequence ID" value="KAA5539680.1"/>
    <property type="molecule type" value="Genomic_DNA"/>
</dbReference>
<keyword evidence="3 7" id="KW-1134">Transmembrane beta strand</keyword>
<dbReference type="InterPro" id="IPR023997">
    <property type="entry name" value="TonB-dep_OMP_SusC/RagA_CS"/>
</dbReference>
<keyword evidence="11" id="KW-1185">Reference proteome</keyword>
<dbReference type="SUPFAM" id="SSF56935">
    <property type="entry name" value="Porins"/>
    <property type="match status" value="1"/>
</dbReference>
<proteinExistence type="inferred from homology"/>
<dbReference type="PROSITE" id="PS52016">
    <property type="entry name" value="TONB_DEPENDENT_REC_3"/>
    <property type="match status" value="1"/>
</dbReference>
<evidence type="ECO:0000256" key="4">
    <source>
        <dbReference type="ARBA" id="ARBA00022692"/>
    </source>
</evidence>
<dbReference type="Pfam" id="PF07715">
    <property type="entry name" value="Plug"/>
    <property type="match status" value="1"/>
</dbReference>
<dbReference type="InterPro" id="IPR012910">
    <property type="entry name" value="Plug_dom"/>
</dbReference>
<dbReference type="InterPro" id="IPR039426">
    <property type="entry name" value="TonB-dep_rcpt-like"/>
</dbReference>
<dbReference type="InterPro" id="IPR037066">
    <property type="entry name" value="Plug_dom_sf"/>
</dbReference>
<evidence type="ECO:0000256" key="1">
    <source>
        <dbReference type="ARBA" id="ARBA00004571"/>
    </source>
</evidence>
<comment type="similarity">
    <text evidence="7">Belongs to the TonB-dependent receptor family.</text>
</comment>
<protein>
    <submittedName>
        <fullName evidence="10">TonB-dependent receptor</fullName>
    </submittedName>
</protein>
<keyword evidence="4 7" id="KW-0812">Transmembrane</keyword>
<dbReference type="RefSeq" id="WP_150092891.1">
    <property type="nucleotide sequence ID" value="NZ_VWSF01000031.1"/>
</dbReference>
<organism evidence="10 11">
    <name type="scientific">Adhaeribacter rhizoryzae</name>
    <dbReference type="NCBI Taxonomy" id="2607907"/>
    <lineage>
        <taxon>Bacteria</taxon>
        <taxon>Pseudomonadati</taxon>
        <taxon>Bacteroidota</taxon>
        <taxon>Cytophagia</taxon>
        <taxon>Cytophagales</taxon>
        <taxon>Hymenobacteraceae</taxon>
        <taxon>Adhaeribacter</taxon>
    </lineage>
</organism>
<keyword evidence="2 7" id="KW-0813">Transport</keyword>
<dbReference type="Gene3D" id="2.170.130.10">
    <property type="entry name" value="TonB-dependent receptor, plug domain"/>
    <property type="match status" value="1"/>
</dbReference>
<name>A0A5M6CZ33_9BACT</name>
<feature type="chain" id="PRO_5024466040" evidence="8">
    <location>
        <begin position="26"/>
        <end position="1009"/>
    </location>
</feature>
<feature type="signal peptide" evidence="8">
    <location>
        <begin position="1"/>
        <end position="25"/>
    </location>
</feature>
<keyword evidence="6 7" id="KW-0998">Cell outer membrane</keyword>
<evidence type="ECO:0000313" key="11">
    <source>
        <dbReference type="Proteomes" id="UP000323426"/>
    </source>
</evidence>
<dbReference type="Pfam" id="PF13715">
    <property type="entry name" value="CarbopepD_reg_2"/>
    <property type="match status" value="1"/>
</dbReference>
<dbReference type="GO" id="GO:0009279">
    <property type="term" value="C:cell outer membrane"/>
    <property type="evidence" value="ECO:0007669"/>
    <property type="project" value="UniProtKB-SubCell"/>
</dbReference>
<comment type="caution">
    <text evidence="10">The sequence shown here is derived from an EMBL/GenBank/DDBJ whole genome shotgun (WGS) entry which is preliminary data.</text>
</comment>
<evidence type="ECO:0000256" key="8">
    <source>
        <dbReference type="SAM" id="SignalP"/>
    </source>
</evidence>
<dbReference type="FunFam" id="2.170.130.10:FF:000008">
    <property type="entry name" value="SusC/RagA family TonB-linked outer membrane protein"/>
    <property type="match status" value="1"/>
</dbReference>
<keyword evidence="5 7" id="KW-0472">Membrane</keyword>
<evidence type="ECO:0000256" key="3">
    <source>
        <dbReference type="ARBA" id="ARBA00022452"/>
    </source>
</evidence>
<dbReference type="Gene3D" id="2.40.170.20">
    <property type="entry name" value="TonB-dependent receptor, beta-barrel domain"/>
    <property type="match status" value="1"/>
</dbReference>
<sequence>MRHHLQNSVKLALFICLFAALELKAQTSFQVAGQVTGDDRTPLPGVTVALKGTSTGTITNASGRYTLTVPDSRGTLVFSFIGYTTQEVAINNRTTLDVTLVTDTKSLKEVVVVGYGTQRKIETTGAIASVKAEELTQTPVVNVAQGLQARVAGVQVTQNSAAPGGNISVRVRGTNSINGSSEPLYVVDGVPISNNGGVNEISSLSTINPNDIASVEVLKDASATAIYGARGANGVVLITTKRGKAGATRVTYEGYYGVQNITKKMDLLDASQFATLENEIYKTTLFPDPASLGKGVDWQDLIFRQAPMQSHQISVSGGSEKTQLALAANYFNQEGVIISSDFKRYSLRLNLDHAISNRVKTGVSFLGSYTINNSIPTGSTSMDGPAVTTSILGAALGAPPTMQPYRDNGTIYPFTEQFSGRYREVTNPLGLAAILNRDAINRSITNIYAEASVLKNLTYRASFNAILQSSLGDNYSPLSILGQGDINANSGSAGKTNGNTTVLLHESILTYARIFTDKHSLKFTGVVSSQANLNNSNSISANGFPNDATLNESIQLAANRTVSSSRSKERLDSYMARLNYGFKDKYFLDLTARADGASKFGANHKYGFFPSAAASWRLMEESFMENLTFISDLKLRASYGITGNAGAISAYQSLATVSSGAGYAFNHLYLFGISPTRIPNPDLRWEKSTQADIGLDVSFWNNRLNLVVDVYKKRTDDLLYVQGLPLSSGYSSITGNFAGLENKGIEVATNVVLLDGPVQWDISGNISANRNKVLSLDGGTTQERFVSSYTILKVGEPLGLFKTYVFDGIYQSGDAIIPGSDGRVGGVKVKDLNNDGSITADDQTITGNPNPNIIFGFSTNLRYKKFDLSAFFSGSQGNDIYNLSRYTFENPLGARNVLATLADRWSPSNPSNEYVSGFQGGRNPISDRFVEDGSYVRCKNLTLGYTLPSFKYLSNARIYLSGNNLFTLTKYSGFDPEVNSFGNSNTLIGIDNLVYPAARTFIGGVQLTF</sequence>
<dbReference type="InterPro" id="IPR008969">
    <property type="entry name" value="CarboxyPept-like_regulatory"/>
</dbReference>
<dbReference type="Gene3D" id="2.60.40.1120">
    <property type="entry name" value="Carboxypeptidase-like, regulatory domain"/>
    <property type="match status" value="1"/>
</dbReference>
<evidence type="ECO:0000313" key="10">
    <source>
        <dbReference type="EMBL" id="KAA5539680.1"/>
    </source>
</evidence>
<dbReference type="NCBIfam" id="TIGR04057">
    <property type="entry name" value="SusC_RagA_signa"/>
    <property type="match status" value="1"/>
</dbReference>
<evidence type="ECO:0000256" key="7">
    <source>
        <dbReference type="PROSITE-ProRule" id="PRU01360"/>
    </source>
</evidence>
<comment type="subcellular location">
    <subcellularLocation>
        <location evidence="1 7">Cell outer membrane</location>
        <topology evidence="1 7">Multi-pass membrane protein</topology>
    </subcellularLocation>
</comment>
<keyword evidence="10" id="KW-0675">Receptor</keyword>
<dbReference type="NCBIfam" id="TIGR04056">
    <property type="entry name" value="OMP_RagA_SusC"/>
    <property type="match status" value="1"/>
</dbReference>
<gene>
    <name evidence="10" type="ORF">F0145_24140</name>
</gene>
<evidence type="ECO:0000256" key="5">
    <source>
        <dbReference type="ARBA" id="ARBA00023136"/>
    </source>
</evidence>
<dbReference type="Proteomes" id="UP000323426">
    <property type="component" value="Unassembled WGS sequence"/>
</dbReference>
<dbReference type="InterPro" id="IPR036942">
    <property type="entry name" value="Beta-barrel_TonB_sf"/>
</dbReference>
<accession>A0A5M6CZ33</accession>
<reference evidence="10 11" key="1">
    <citation type="submission" date="2019-09" db="EMBL/GenBank/DDBJ databases">
        <title>Genome sequence and assembly of Adhaeribacter sp.</title>
        <authorList>
            <person name="Chhetri G."/>
        </authorList>
    </citation>
    <scope>NUCLEOTIDE SEQUENCE [LARGE SCALE GENOMIC DNA]</scope>
    <source>
        <strain evidence="10 11">DK36</strain>
    </source>
</reference>
<feature type="domain" description="TonB-dependent receptor plug" evidence="9">
    <location>
        <begin position="120"/>
        <end position="235"/>
    </location>
</feature>
<dbReference type="SUPFAM" id="SSF49464">
    <property type="entry name" value="Carboxypeptidase regulatory domain-like"/>
    <property type="match status" value="1"/>
</dbReference>
<dbReference type="AlphaFoldDB" id="A0A5M6CZ33"/>
<keyword evidence="8" id="KW-0732">Signal</keyword>
<evidence type="ECO:0000256" key="2">
    <source>
        <dbReference type="ARBA" id="ARBA00022448"/>
    </source>
</evidence>
<dbReference type="InterPro" id="IPR023996">
    <property type="entry name" value="TonB-dep_OMP_SusC/RagA"/>
</dbReference>
<evidence type="ECO:0000256" key="6">
    <source>
        <dbReference type="ARBA" id="ARBA00023237"/>
    </source>
</evidence>
<evidence type="ECO:0000259" key="9">
    <source>
        <dbReference type="Pfam" id="PF07715"/>
    </source>
</evidence>